<dbReference type="PANTHER" id="PTHR38925:SF1">
    <property type="entry name" value="PROTEIN, PUTATIVE-RELATED"/>
    <property type="match status" value="1"/>
</dbReference>
<keyword evidence="1" id="KW-1133">Transmembrane helix</keyword>
<dbReference type="Proteomes" id="UP001630127">
    <property type="component" value="Unassembled WGS sequence"/>
</dbReference>
<organism evidence="2 3">
    <name type="scientific">Cinchona calisaya</name>
    <dbReference type="NCBI Taxonomy" id="153742"/>
    <lineage>
        <taxon>Eukaryota</taxon>
        <taxon>Viridiplantae</taxon>
        <taxon>Streptophyta</taxon>
        <taxon>Embryophyta</taxon>
        <taxon>Tracheophyta</taxon>
        <taxon>Spermatophyta</taxon>
        <taxon>Magnoliopsida</taxon>
        <taxon>eudicotyledons</taxon>
        <taxon>Gunneridae</taxon>
        <taxon>Pentapetalae</taxon>
        <taxon>asterids</taxon>
        <taxon>lamiids</taxon>
        <taxon>Gentianales</taxon>
        <taxon>Rubiaceae</taxon>
        <taxon>Cinchonoideae</taxon>
        <taxon>Cinchoneae</taxon>
        <taxon>Cinchona</taxon>
    </lineage>
</organism>
<keyword evidence="1" id="KW-0812">Transmembrane</keyword>
<dbReference type="PANTHER" id="PTHR38925">
    <property type="entry name" value="PROTEIN, PUTATIVE-RELATED"/>
    <property type="match status" value="1"/>
</dbReference>
<dbReference type="EMBL" id="JBJUIK010000016">
    <property type="protein sequence ID" value="KAL3499581.1"/>
    <property type="molecule type" value="Genomic_DNA"/>
</dbReference>
<proteinExistence type="predicted"/>
<accession>A0ABD2XVZ4</accession>
<gene>
    <name evidence="2" type="ORF">ACH5RR_038674</name>
</gene>
<keyword evidence="3" id="KW-1185">Reference proteome</keyword>
<reference evidence="2 3" key="1">
    <citation type="submission" date="2024-11" db="EMBL/GenBank/DDBJ databases">
        <title>A near-complete genome assembly of Cinchona calisaya.</title>
        <authorList>
            <person name="Lian D.C."/>
            <person name="Zhao X.W."/>
            <person name="Wei L."/>
        </authorList>
    </citation>
    <scope>NUCLEOTIDE SEQUENCE [LARGE SCALE GENOMIC DNA]</scope>
    <source>
        <tissue evidence="2">Nenye</tissue>
    </source>
</reference>
<keyword evidence="1" id="KW-0472">Membrane</keyword>
<sequence length="125" mass="14002">MGLHLVLLAKLKLITITHHHVCLGTPIIVSLLGPFLLKFFFTTFRPLQQAFINTIYSSRLFIFQMGQIINSNSEPPGFSNGPGTGTSTRWQRALRLVNERLTLARHSQVTESDEESLRALSVLAL</sequence>
<evidence type="ECO:0000256" key="1">
    <source>
        <dbReference type="SAM" id="Phobius"/>
    </source>
</evidence>
<dbReference type="AlphaFoldDB" id="A0ABD2XVZ4"/>
<feature type="transmembrane region" description="Helical" evidence="1">
    <location>
        <begin position="21"/>
        <end position="41"/>
    </location>
</feature>
<comment type="caution">
    <text evidence="2">The sequence shown here is derived from an EMBL/GenBank/DDBJ whole genome shotgun (WGS) entry which is preliminary data.</text>
</comment>
<protein>
    <submittedName>
        <fullName evidence="2">Uncharacterized protein</fullName>
    </submittedName>
</protein>
<evidence type="ECO:0000313" key="3">
    <source>
        <dbReference type="Proteomes" id="UP001630127"/>
    </source>
</evidence>
<name>A0ABD2XVZ4_9GENT</name>
<evidence type="ECO:0000313" key="2">
    <source>
        <dbReference type="EMBL" id="KAL3499581.1"/>
    </source>
</evidence>